<evidence type="ECO:0000313" key="1">
    <source>
        <dbReference type="EMBL" id="TNN84735.1"/>
    </source>
</evidence>
<sequence length="186" mass="19953">MNWIRASSSGSLHFNSTVEQSTTSAFKNNPLASLYSQSSGAGCFCMKTQAKNQNPTPSFSCPNDWTAAHTHTYFGVNVLEDLLDGAMLFDQVDGPLGADSLDGATVVAAQQNTQSPTVEKDEDNNPHYFASLAVTCLSRTFVPKLRGDTKSKERASSSACGDSGLGLVSNQLGKSMYSHFVRLKLD</sequence>
<keyword evidence="2" id="KW-1185">Reference proteome</keyword>
<gene>
    <name evidence="1" type="ORF">EYF80_005150</name>
</gene>
<dbReference type="AlphaFoldDB" id="A0A4Z2J313"/>
<dbReference type="Proteomes" id="UP000314294">
    <property type="component" value="Unassembled WGS sequence"/>
</dbReference>
<accession>A0A4Z2J313</accession>
<dbReference type="OrthoDB" id="1937206at2759"/>
<organism evidence="1 2">
    <name type="scientific">Liparis tanakae</name>
    <name type="common">Tanaka's snailfish</name>
    <dbReference type="NCBI Taxonomy" id="230148"/>
    <lineage>
        <taxon>Eukaryota</taxon>
        <taxon>Metazoa</taxon>
        <taxon>Chordata</taxon>
        <taxon>Craniata</taxon>
        <taxon>Vertebrata</taxon>
        <taxon>Euteleostomi</taxon>
        <taxon>Actinopterygii</taxon>
        <taxon>Neopterygii</taxon>
        <taxon>Teleostei</taxon>
        <taxon>Neoteleostei</taxon>
        <taxon>Acanthomorphata</taxon>
        <taxon>Eupercaria</taxon>
        <taxon>Perciformes</taxon>
        <taxon>Cottioidei</taxon>
        <taxon>Cottales</taxon>
        <taxon>Liparidae</taxon>
        <taxon>Liparis</taxon>
    </lineage>
</organism>
<comment type="caution">
    <text evidence="1">The sequence shown here is derived from an EMBL/GenBank/DDBJ whole genome shotgun (WGS) entry which is preliminary data.</text>
</comment>
<reference evidence="1 2" key="1">
    <citation type="submission" date="2019-03" db="EMBL/GenBank/DDBJ databases">
        <title>First draft genome of Liparis tanakae, snailfish: a comprehensive survey of snailfish specific genes.</title>
        <authorList>
            <person name="Kim W."/>
            <person name="Song I."/>
            <person name="Jeong J.-H."/>
            <person name="Kim D."/>
            <person name="Kim S."/>
            <person name="Ryu S."/>
            <person name="Song J.Y."/>
            <person name="Lee S.K."/>
        </authorList>
    </citation>
    <scope>NUCLEOTIDE SEQUENCE [LARGE SCALE GENOMIC DNA]</scope>
    <source>
        <tissue evidence="1">Muscle</tissue>
    </source>
</reference>
<evidence type="ECO:0000313" key="2">
    <source>
        <dbReference type="Proteomes" id="UP000314294"/>
    </source>
</evidence>
<protein>
    <submittedName>
        <fullName evidence="1">Uncharacterized protein</fullName>
    </submittedName>
</protein>
<name>A0A4Z2J313_9TELE</name>
<proteinExistence type="predicted"/>
<dbReference type="EMBL" id="SRLO01000025">
    <property type="protein sequence ID" value="TNN84735.1"/>
    <property type="molecule type" value="Genomic_DNA"/>
</dbReference>